<protein>
    <submittedName>
        <fullName evidence="1">MscS Mechanosensitive ion channel</fullName>
    </submittedName>
</protein>
<dbReference type="EMBL" id="AUZZ01007013">
    <property type="protein sequence ID" value="EQD44122.1"/>
    <property type="molecule type" value="Genomic_DNA"/>
</dbReference>
<dbReference type="AlphaFoldDB" id="T0ZI77"/>
<dbReference type="GO" id="GO:0016020">
    <property type="term" value="C:membrane"/>
    <property type="evidence" value="ECO:0007669"/>
    <property type="project" value="InterPro"/>
</dbReference>
<reference evidence="1" key="1">
    <citation type="submission" date="2013-08" db="EMBL/GenBank/DDBJ databases">
        <authorList>
            <person name="Mendez C."/>
            <person name="Richter M."/>
            <person name="Ferrer M."/>
            <person name="Sanchez J."/>
        </authorList>
    </citation>
    <scope>NUCLEOTIDE SEQUENCE</scope>
</reference>
<organism evidence="1">
    <name type="scientific">mine drainage metagenome</name>
    <dbReference type="NCBI Taxonomy" id="410659"/>
    <lineage>
        <taxon>unclassified sequences</taxon>
        <taxon>metagenomes</taxon>
        <taxon>ecological metagenomes</taxon>
    </lineage>
</organism>
<sequence>WVRTKYEVAPGTDLRRLLPLIREAVQRNDWVVDPEKVRVLVNQATASSAVISVDALCRGNAEEPPRSAILMDIVDAVRSTAPAPGR</sequence>
<feature type="non-terminal residue" evidence="1">
    <location>
        <position position="1"/>
    </location>
</feature>
<name>T0ZI77_9ZZZZ</name>
<gene>
    <name evidence="1" type="ORF">B2A_09701</name>
</gene>
<reference evidence="1" key="2">
    <citation type="journal article" date="2014" name="ISME J.">
        <title>Microbial stratification in low pH oxic and suboxic macroscopic growths along an acid mine drainage.</title>
        <authorList>
            <person name="Mendez-Garcia C."/>
            <person name="Mesa V."/>
            <person name="Sprenger R.R."/>
            <person name="Richter M."/>
            <person name="Diez M.S."/>
            <person name="Solano J."/>
            <person name="Bargiela R."/>
            <person name="Golyshina O.V."/>
            <person name="Manteca A."/>
            <person name="Ramos J.L."/>
            <person name="Gallego J.R."/>
            <person name="Llorente I."/>
            <person name="Martins Dos Santos V.A."/>
            <person name="Jensen O.N."/>
            <person name="Pelaez A.I."/>
            <person name="Sanchez J."/>
            <person name="Ferrer M."/>
        </authorList>
    </citation>
    <scope>NUCLEOTIDE SEQUENCE</scope>
</reference>
<accession>T0ZI77</accession>
<comment type="caution">
    <text evidence="1">The sequence shown here is derived from an EMBL/GenBank/DDBJ whole genome shotgun (WGS) entry which is preliminary data.</text>
</comment>
<dbReference type="InterPro" id="IPR011066">
    <property type="entry name" value="MscS_channel_C_sf"/>
</dbReference>
<evidence type="ECO:0000313" key="1">
    <source>
        <dbReference type="EMBL" id="EQD44122.1"/>
    </source>
</evidence>
<dbReference type="SUPFAM" id="SSF82689">
    <property type="entry name" value="Mechanosensitive channel protein MscS (YggB), C-terminal domain"/>
    <property type="match status" value="1"/>
</dbReference>
<proteinExistence type="predicted"/>